<evidence type="ECO:0000313" key="1">
    <source>
        <dbReference type="EMBL" id="KAF0046757.1"/>
    </source>
</evidence>
<sequence>MKPLVCSTLDSHLNRSNRHVGKVAGVSSWIQLDDRSGSRSELGTRQPVVRAWSFPSSLWLENVLEASL</sequence>
<dbReference type="EMBL" id="VEVO01000001">
    <property type="protein sequence ID" value="KAF0046757.1"/>
    <property type="molecule type" value="Genomic_DNA"/>
</dbReference>
<comment type="caution">
    <text evidence="1">The sequence shown here is derived from an EMBL/GenBank/DDBJ whole genome shotgun (WGS) entry which is preliminary data.</text>
</comment>
<accession>A0A6A4TJ15</accession>
<dbReference type="AlphaFoldDB" id="A0A6A4TJ15"/>
<gene>
    <name evidence="1" type="ORF">F2P81_000390</name>
</gene>
<protein>
    <submittedName>
        <fullName evidence="1">Uncharacterized protein</fullName>
    </submittedName>
</protein>
<reference evidence="1 2" key="1">
    <citation type="submission" date="2019-06" db="EMBL/GenBank/DDBJ databases">
        <title>Draft genomes of female and male turbot (Scophthalmus maximus).</title>
        <authorList>
            <person name="Xu H."/>
            <person name="Xu X.-W."/>
            <person name="Shao C."/>
            <person name="Chen S."/>
        </authorList>
    </citation>
    <scope>NUCLEOTIDE SEQUENCE [LARGE SCALE GENOMIC DNA]</scope>
    <source>
        <strain evidence="1">Ysfricsl-2016a</strain>
        <tissue evidence="1">Blood</tissue>
    </source>
</reference>
<organism evidence="1 2">
    <name type="scientific">Scophthalmus maximus</name>
    <name type="common">Turbot</name>
    <name type="synonym">Psetta maxima</name>
    <dbReference type="NCBI Taxonomy" id="52904"/>
    <lineage>
        <taxon>Eukaryota</taxon>
        <taxon>Metazoa</taxon>
        <taxon>Chordata</taxon>
        <taxon>Craniata</taxon>
        <taxon>Vertebrata</taxon>
        <taxon>Euteleostomi</taxon>
        <taxon>Actinopterygii</taxon>
        <taxon>Neopterygii</taxon>
        <taxon>Teleostei</taxon>
        <taxon>Neoteleostei</taxon>
        <taxon>Acanthomorphata</taxon>
        <taxon>Carangaria</taxon>
        <taxon>Pleuronectiformes</taxon>
        <taxon>Pleuronectoidei</taxon>
        <taxon>Scophthalmidae</taxon>
        <taxon>Scophthalmus</taxon>
    </lineage>
</organism>
<evidence type="ECO:0000313" key="2">
    <source>
        <dbReference type="Proteomes" id="UP000438429"/>
    </source>
</evidence>
<dbReference type="Proteomes" id="UP000438429">
    <property type="component" value="Unassembled WGS sequence"/>
</dbReference>
<proteinExistence type="predicted"/>
<name>A0A6A4TJ15_SCOMX</name>